<dbReference type="AlphaFoldDB" id="A0A285T9G9"/>
<dbReference type="Proteomes" id="UP000219563">
    <property type="component" value="Unassembled WGS sequence"/>
</dbReference>
<dbReference type="EMBL" id="OBMR01000016">
    <property type="protein sequence ID" value="SOC17816.1"/>
    <property type="molecule type" value="Genomic_DNA"/>
</dbReference>
<organism evidence="2 3">
    <name type="scientific">Pseudobutyrivibrio ruminis DSM 9787</name>
    <dbReference type="NCBI Taxonomy" id="1123011"/>
    <lineage>
        <taxon>Bacteria</taxon>
        <taxon>Bacillati</taxon>
        <taxon>Bacillota</taxon>
        <taxon>Clostridia</taxon>
        <taxon>Lachnospirales</taxon>
        <taxon>Lachnospiraceae</taxon>
        <taxon>Pseudobutyrivibrio</taxon>
    </lineage>
</organism>
<dbReference type="Pfam" id="PF10593">
    <property type="entry name" value="Z1"/>
    <property type="match status" value="1"/>
</dbReference>
<dbReference type="InterPro" id="IPR018310">
    <property type="entry name" value="Put_endonuclease_Z1-dom"/>
</dbReference>
<name>A0A285T9G9_9FIRM</name>
<protein>
    <submittedName>
        <fullName evidence="2">Z1 domain-containing protein</fullName>
    </submittedName>
</protein>
<evidence type="ECO:0000313" key="2">
    <source>
        <dbReference type="EMBL" id="SOC17816.1"/>
    </source>
</evidence>
<accession>A0A285T9G9</accession>
<evidence type="ECO:0000259" key="1">
    <source>
        <dbReference type="Pfam" id="PF10593"/>
    </source>
</evidence>
<feature type="domain" description="Putative endonuclease Z1" evidence="1">
    <location>
        <begin position="256"/>
        <end position="450"/>
    </location>
</feature>
<evidence type="ECO:0000313" key="3">
    <source>
        <dbReference type="Proteomes" id="UP000219563"/>
    </source>
</evidence>
<dbReference type="RefSeq" id="WP_097077288.1">
    <property type="nucleotide sequence ID" value="NZ_OBMR01000016.1"/>
</dbReference>
<sequence length="619" mass="68923">MGYLEKYIENLKNRGDEDIADSVSDTANDFAVDYLDKFTFTEHEVGLLFGNVQAGKTGQMLGILCAAADRSFPVFIVLTTDNVALQKQTYDRIVKDLAPCEFCICGEADIQKFIDNALAQPAVIVLKKNSKVLLQWSNALASSSFVKGNALLIIDDEADAASLNTLVNSNRVSTINKRITTIRDASIGSIYLQVTGTPQAVFLQTKVSGFKPAFTKFFKPGKKYLGGDFFFGDDKKSIRFINEKSSATDDDADDMFDAFIHHLLCSAQFNLTGKKVCNFVIHPGVRNESHSNAKKQITSIISKCRSIKDSAEYKEIIKIEYDKLLPANGPKQPFEQILDKTKEILESEDLKILVMNGSHATVEDTEYKSGYNIIIGGNILGRGVTFPKLQTIYYTRVAKKPQADTMWQHSRMFGYDRDPGMMAVFITEHLYKLFMDINEGNNSMIRQIEKGIDNIQIIYPEGLNPTRKNVIDNRSISLLTGGSNYYADNPTNDSVEAITTMLSPFVGESYSQVGLIFINQLLDHIIPSDDFNLKGFIAVIKAQLANNPSAQGILIVRTNREVTQGTGSLLSPNDRELGEQFNDKVVLTMYQISGAHGWAQDNVWVPNIKLPGNLNYYDI</sequence>
<proteinExistence type="predicted"/>
<reference evidence="2 3" key="1">
    <citation type="submission" date="2017-08" db="EMBL/GenBank/DDBJ databases">
        <authorList>
            <person name="de Groot N.N."/>
        </authorList>
    </citation>
    <scope>NUCLEOTIDE SEQUENCE [LARGE SCALE GENOMIC DNA]</scope>
    <source>
        <strain evidence="2 3">DSM 9787</strain>
    </source>
</reference>
<gene>
    <name evidence="2" type="ORF">SAMN02910411_0532</name>
</gene>